<dbReference type="STRING" id="64969.SAMN02745127_02084"/>
<comment type="caution">
    <text evidence="1">The sequence shown here is derived from an EMBL/GenBank/DDBJ whole genome shotgun (WGS) entry which is preliminary data.</text>
</comment>
<protein>
    <recommendedName>
        <fullName evidence="3">Peptidase M15C domain-containing protein</fullName>
    </recommendedName>
</protein>
<sequence>MSQGNGYVLGARSKQRLLSCHPDLVEVVDLAIQLTTTDFTVLETTRSPSHQQLRVSQGKSKTLNSRHLPKIPKANPTLGAVAHAVDLGAWVNGTVAWDWMHYFVIADAIKTAAEFLKVPIRWGGCWDYLDHYDNAEQAYHAYLRRKQKAGETPFTDGPHFELCWKAYPV</sequence>
<gene>
    <name evidence="1" type="ORF">BTE48_01095</name>
</gene>
<dbReference type="Proteomes" id="UP000191418">
    <property type="component" value="Unassembled WGS sequence"/>
</dbReference>
<dbReference type="SUPFAM" id="SSF55166">
    <property type="entry name" value="Hedgehog/DD-peptidase"/>
    <property type="match status" value="1"/>
</dbReference>
<dbReference type="RefSeq" id="WP_078745666.1">
    <property type="nucleotide sequence ID" value="NZ_FUXG01000013.1"/>
</dbReference>
<dbReference type="OrthoDB" id="8479979at2"/>
<accession>A0A1T4QYK1</accession>
<proteinExistence type="predicted"/>
<dbReference type="Gene3D" id="3.30.1380.10">
    <property type="match status" value="1"/>
</dbReference>
<dbReference type="AlphaFoldDB" id="A0A1T4QYK1"/>
<evidence type="ECO:0000313" key="1">
    <source>
        <dbReference type="EMBL" id="OPX57056.1"/>
    </source>
</evidence>
<reference evidence="1 2" key="1">
    <citation type="submission" date="2017-01" db="EMBL/GenBank/DDBJ databases">
        <title>Genome Sequencing of a Marine Spirillum, Oceanospirillum multiglobuliferum ATCC 33336, from Japan.</title>
        <authorList>
            <person name="Carney J.G."/>
            <person name="Trachtenberg A.M."/>
            <person name="Rheaume B.A."/>
            <person name="Linnane J.D."/>
            <person name="Pitts N.L."/>
            <person name="Mykles D.L."/>
            <person name="Maclea K.S."/>
        </authorList>
    </citation>
    <scope>NUCLEOTIDE SEQUENCE [LARGE SCALE GENOMIC DNA]</scope>
    <source>
        <strain evidence="1 2">ATCC 33336</strain>
    </source>
</reference>
<evidence type="ECO:0000313" key="2">
    <source>
        <dbReference type="Proteomes" id="UP000191418"/>
    </source>
</evidence>
<dbReference type="InterPro" id="IPR009045">
    <property type="entry name" value="Zn_M74/Hedgehog-like"/>
</dbReference>
<organism evidence="1 2">
    <name type="scientific">Oceanospirillum multiglobuliferum</name>
    <dbReference type="NCBI Taxonomy" id="64969"/>
    <lineage>
        <taxon>Bacteria</taxon>
        <taxon>Pseudomonadati</taxon>
        <taxon>Pseudomonadota</taxon>
        <taxon>Gammaproteobacteria</taxon>
        <taxon>Oceanospirillales</taxon>
        <taxon>Oceanospirillaceae</taxon>
        <taxon>Oceanospirillum</taxon>
    </lineage>
</organism>
<name>A0A1T4QYK1_9GAMM</name>
<keyword evidence="2" id="KW-1185">Reference proteome</keyword>
<dbReference type="EMBL" id="MTSM01000001">
    <property type="protein sequence ID" value="OPX57056.1"/>
    <property type="molecule type" value="Genomic_DNA"/>
</dbReference>
<evidence type="ECO:0008006" key="3">
    <source>
        <dbReference type="Google" id="ProtNLM"/>
    </source>
</evidence>